<keyword evidence="1" id="KW-0472">Membrane</keyword>
<reference evidence="2 3" key="1">
    <citation type="journal article" date="2018" name="Sci. Data">
        <title>The draft genome sequence of cork oak.</title>
        <authorList>
            <person name="Ramos A.M."/>
            <person name="Usie A."/>
            <person name="Barbosa P."/>
            <person name="Barros P.M."/>
            <person name="Capote T."/>
            <person name="Chaves I."/>
            <person name="Simoes F."/>
            <person name="Abreu I."/>
            <person name="Carrasquinho I."/>
            <person name="Faro C."/>
            <person name="Guimaraes J.B."/>
            <person name="Mendonca D."/>
            <person name="Nobrega F."/>
            <person name="Rodrigues L."/>
            <person name="Saibo N.J.M."/>
            <person name="Varela M.C."/>
            <person name="Egas C."/>
            <person name="Matos J."/>
            <person name="Miguel C.M."/>
            <person name="Oliveira M.M."/>
            <person name="Ricardo C.P."/>
            <person name="Goncalves S."/>
        </authorList>
    </citation>
    <scope>NUCLEOTIDE SEQUENCE [LARGE SCALE GENOMIC DNA]</scope>
    <source>
        <strain evidence="3">cv. HL8</strain>
    </source>
</reference>
<keyword evidence="3" id="KW-1185">Reference proteome</keyword>
<keyword evidence="1" id="KW-1133">Transmembrane helix</keyword>
<gene>
    <name evidence="2" type="ORF">CFP56_011935</name>
</gene>
<dbReference type="EMBL" id="PKMF04000196">
    <property type="protein sequence ID" value="KAK7843807.1"/>
    <property type="molecule type" value="Genomic_DNA"/>
</dbReference>
<name>A0AAW0KY75_QUESU</name>
<comment type="caution">
    <text evidence="2">The sequence shown here is derived from an EMBL/GenBank/DDBJ whole genome shotgun (WGS) entry which is preliminary data.</text>
</comment>
<protein>
    <recommendedName>
        <fullName evidence="4">Transmembrane protein</fullName>
    </recommendedName>
</protein>
<dbReference type="AlphaFoldDB" id="A0AAW0KY75"/>
<accession>A0AAW0KY75</accession>
<keyword evidence="1" id="KW-0812">Transmembrane</keyword>
<sequence>MENKKSAGEAISSAQAVFLGALAPGVNGPTWNTLRTAFVLLGVCLVVMLALAFSASDSSLILHVGFLVLLTVTLFLLLSWYLNFSAHLFVYTFFI</sequence>
<organism evidence="2 3">
    <name type="scientific">Quercus suber</name>
    <name type="common">Cork oak</name>
    <dbReference type="NCBI Taxonomy" id="58331"/>
    <lineage>
        <taxon>Eukaryota</taxon>
        <taxon>Viridiplantae</taxon>
        <taxon>Streptophyta</taxon>
        <taxon>Embryophyta</taxon>
        <taxon>Tracheophyta</taxon>
        <taxon>Spermatophyta</taxon>
        <taxon>Magnoliopsida</taxon>
        <taxon>eudicotyledons</taxon>
        <taxon>Gunneridae</taxon>
        <taxon>Pentapetalae</taxon>
        <taxon>rosids</taxon>
        <taxon>fabids</taxon>
        <taxon>Fagales</taxon>
        <taxon>Fagaceae</taxon>
        <taxon>Quercus</taxon>
    </lineage>
</organism>
<evidence type="ECO:0000313" key="2">
    <source>
        <dbReference type="EMBL" id="KAK7843807.1"/>
    </source>
</evidence>
<evidence type="ECO:0008006" key="4">
    <source>
        <dbReference type="Google" id="ProtNLM"/>
    </source>
</evidence>
<proteinExistence type="predicted"/>
<dbReference type="Proteomes" id="UP000237347">
    <property type="component" value="Unassembled WGS sequence"/>
</dbReference>
<evidence type="ECO:0000256" key="1">
    <source>
        <dbReference type="SAM" id="Phobius"/>
    </source>
</evidence>
<feature type="transmembrane region" description="Helical" evidence="1">
    <location>
        <begin position="60"/>
        <end position="82"/>
    </location>
</feature>
<feature type="transmembrane region" description="Helical" evidence="1">
    <location>
        <begin position="34"/>
        <end position="53"/>
    </location>
</feature>
<evidence type="ECO:0000313" key="3">
    <source>
        <dbReference type="Proteomes" id="UP000237347"/>
    </source>
</evidence>